<dbReference type="AlphaFoldDB" id="A0A1T4S9B0"/>
<name>A0A1T4S9B0_9FIRM</name>
<reference evidence="4" key="1">
    <citation type="submission" date="2017-02" db="EMBL/GenBank/DDBJ databases">
        <authorList>
            <person name="Varghese N."/>
            <person name="Submissions S."/>
        </authorList>
    </citation>
    <scope>NUCLEOTIDE SEQUENCE [LARGE SCALE GENOMIC DNA]</scope>
    <source>
        <strain evidence="4">DSM 16521</strain>
    </source>
</reference>
<evidence type="ECO:0000313" key="4">
    <source>
        <dbReference type="Proteomes" id="UP000189933"/>
    </source>
</evidence>
<evidence type="ECO:0000256" key="1">
    <source>
        <dbReference type="SAM" id="Phobius"/>
    </source>
</evidence>
<dbReference type="OrthoDB" id="1706761at2"/>
<feature type="transmembrane region" description="Helical" evidence="1">
    <location>
        <begin position="193"/>
        <end position="213"/>
    </location>
</feature>
<dbReference type="RefSeq" id="WP_078666500.1">
    <property type="nucleotide sequence ID" value="NZ_FUXM01000047.1"/>
</dbReference>
<dbReference type="Pfam" id="PF09546">
    <property type="entry name" value="Spore_III_AE"/>
    <property type="match status" value="1"/>
</dbReference>
<accession>A0A1T4S9B0</accession>
<dbReference type="NCBIfam" id="TIGR02829">
    <property type="entry name" value="spore_III_AE"/>
    <property type="match status" value="1"/>
</dbReference>
<organism evidence="3 4">
    <name type="scientific">Carboxydocella sporoproducens DSM 16521</name>
    <dbReference type="NCBI Taxonomy" id="1121270"/>
    <lineage>
        <taxon>Bacteria</taxon>
        <taxon>Bacillati</taxon>
        <taxon>Bacillota</taxon>
        <taxon>Clostridia</taxon>
        <taxon>Eubacteriales</taxon>
        <taxon>Clostridiales Family XVI. Incertae Sedis</taxon>
        <taxon>Carboxydocella</taxon>
    </lineage>
</organism>
<keyword evidence="1" id="KW-0812">Transmembrane</keyword>
<keyword evidence="2" id="KW-0732">Signal</keyword>
<feature type="transmembrane region" description="Helical" evidence="1">
    <location>
        <begin position="272"/>
        <end position="294"/>
    </location>
</feature>
<keyword evidence="1" id="KW-1133">Transmembrane helix</keyword>
<feature type="transmembrane region" description="Helical" evidence="1">
    <location>
        <begin position="124"/>
        <end position="148"/>
    </location>
</feature>
<gene>
    <name evidence="3" type="ORF">SAMN02745885_02532</name>
</gene>
<protein>
    <submittedName>
        <fullName evidence="3">Stage III sporulation protein AE</fullName>
    </submittedName>
</protein>
<feature type="transmembrane region" description="Helical" evidence="1">
    <location>
        <begin position="225"/>
        <end position="252"/>
    </location>
</feature>
<dbReference type="EMBL" id="FUXM01000047">
    <property type="protein sequence ID" value="SKA24824.1"/>
    <property type="molecule type" value="Genomic_DNA"/>
</dbReference>
<keyword evidence="1" id="KW-0472">Membrane</keyword>
<evidence type="ECO:0000256" key="2">
    <source>
        <dbReference type="SAM" id="SignalP"/>
    </source>
</evidence>
<evidence type="ECO:0000313" key="3">
    <source>
        <dbReference type="EMBL" id="SKA24824.1"/>
    </source>
</evidence>
<keyword evidence="4" id="KW-1185">Reference proteome</keyword>
<sequence>MKRKLLIILLLVSLVLAAGIQPVLAASPENQVDLSGLQEYLARIDRELAPYMPQINFRNLLESLKRGEWSLGVGQVLSGLLSFFSRQLLANLKLLGQLLVLGVLLGLTRTVADSLENKGVAETAAAIIYLVVFTIVLKTFAVTAGVAIDGVKEMTRFIQILAPVLLTLVVLTGSFLGSSFFSTMLVGAATLTATLMEFVVIPLIGLAALLGLVNEVTGKVQVSKLAGLLRTGAVFAIGLLMTVVLGIISVQGVGSGVADGVALRTAKFATDALVPVVGGMLSDAVETVVSGAVLMKSAVGLTGLVIIALLAVLPALKILAVTFTLKLAAALLQPLSAGKLADALEQVDTSLTLMFGAVAITGLMFFLMISGLIAASNLATALR</sequence>
<proteinExistence type="predicted"/>
<feature type="transmembrane region" description="Helical" evidence="1">
    <location>
        <begin position="301"/>
        <end position="331"/>
    </location>
</feature>
<feature type="transmembrane region" description="Helical" evidence="1">
    <location>
        <begin position="92"/>
        <end position="112"/>
    </location>
</feature>
<feature type="signal peptide" evidence="2">
    <location>
        <begin position="1"/>
        <end position="25"/>
    </location>
</feature>
<feature type="chain" id="PRO_5012752557" evidence="2">
    <location>
        <begin position="26"/>
        <end position="383"/>
    </location>
</feature>
<dbReference type="InterPro" id="IPR014194">
    <property type="entry name" value="Spore_III_AE"/>
</dbReference>
<feature type="transmembrane region" description="Helical" evidence="1">
    <location>
        <begin position="351"/>
        <end position="375"/>
    </location>
</feature>
<feature type="transmembrane region" description="Helical" evidence="1">
    <location>
        <begin position="69"/>
        <end position="85"/>
    </location>
</feature>
<dbReference type="Proteomes" id="UP000189933">
    <property type="component" value="Unassembled WGS sequence"/>
</dbReference>
<feature type="transmembrane region" description="Helical" evidence="1">
    <location>
        <begin position="160"/>
        <end position="181"/>
    </location>
</feature>